<dbReference type="EMBL" id="JAUSTT010000001">
    <property type="protein sequence ID" value="MDQ0174271.1"/>
    <property type="molecule type" value="Genomic_DNA"/>
</dbReference>
<sequence>MLNLVYNEWIKIFKRISTFLMIGMILLVVIASGIFMKTYEAKNKTPEQDWQPVLITKNEEAKQRLAEAPDTQMLVKQSLEKEIAINEYRLKHELPPQTKNSTWSFLIDSSSIINFVGLFTIVIAGGVVANEFSWGTIKLLLIRPISRTKILLSKYLTVLLFGICLMTIVFISAAVTGALLFGAEEGANIHLSYSGGEVVEKGMFPYAISTYLLGSIQVLMLTTMAFMISAVFRTSSLAIGVSIFLLLMGGTITNLIAIKFDWAKYSLFANTDLSQYIDGVPLVDGMTFSFSIFVLLAYFLIFHLLAFVVFHKRDVAA</sequence>
<organism evidence="2 3">
    <name type="scientific">Bacillus chungangensis</name>
    <dbReference type="NCBI Taxonomy" id="587633"/>
    <lineage>
        <taxon>Bacteria</taxon>
        <taxon>Bacillati</taxon>
        <taxon>Bacillota</taxon>
        <taxon>Bacilli</taxon>
        <taxon>Bacillales</taxon>
        <taxon>Bacillaceae</taxon>
        <taxon>Bacillus</taxon>
    </lineage>
</organism>
<dbReference type="Pfam" id="PF12679">
    <property type="entry name" value="ABC2_membrane_2"/>
    <property type="match status" value="1"/>
</dbReference>
<feature type="transmembrane region" description="Helical" evidence="1">
    <location>
        <begin position="112"/>
        <end position="134"/>
    </location>
</feature>
<feature type="transmembrane region" description="Helical" evidence="1">
    <location>
        <begin position="155"/>
        <end position="183"/>
    </location>
</feature>
<keyword evidence="1" id="KW-0472">Membrane</keyword>
<keyword evidence="1" id="KW-0812">Transmembrane</keyword>
<evidence type="ECO:0000313" key="2">
    <source>
        <dbReference type="EMBL" id="MDQ0174271.1"/>
    </source>
</evidence>
<reference evidence="2 3" key="1">
    <citation type="submission" date="2023-07" db="EMBL/GenBank/DDBJ databases">
        <title>Genomic Encyclopedia of Type Strains, Phase IV (KMG-IV): sequencing the most valuable type-strain genomes for metagenomic binning, comparative biology and taxonomic classification.</title>
        <authorList>
            <person name="Goeker M."/>
        </authorList>
    </citation>
    <scope>NUCLEOTIDE SEQUENCE [LARGE SCALE GENOMIC DNA]</scope>
    <source>
        <strain evidence="2 3">DSM 23837</strain>
    </source>
</reference>
<comment type="caution">
    <text evidence="2">The sequence shown here is derived from an EMBL/GenBank/DDBJ whole genome shotgun (WGS) entry which is preliminary data.</text>
</comment>
<evidence type="ECO:0000256" key="1">
    <source>
        <dbReference type="SAM" id="Phobius"/>
    </source>
</evidence>
<dbReference type="Proteomes" id="UP001223586">
    <property type="component" value="Unassembled WGS sequence"/>
</dbReference>
<dbReference type="PANTHER" id="PTHR37305:SF1">
    <property type="entry name" value="MEMBRANE PROTEIN"/>
    <property type="match status" value="1"/>
</dbReference>
<feature type="transmembrane region" description="Helical" evidence="1">
    <location>
        <begin position="12"/>
        <end position="36"/>
    </location>
</feature>
<evidence type="ECO:0000313" key="3">
    <source>
        <dbReference type="Proteomes" id="UP001223586"/>
    </source>
</evidence>
<feature type="transmembrane region" description="Helical" evidence="1">
    <location>
        <begin position="237"/>
        <end position="258"/>
    </location>
</feature>
<dbReference type="PANTHER" id="PTHR37305">
    <property type="entry name" value="INTEGRAL MEMBRANE PROTEIN-RELATED"/>
    <property type="match status" value="1"/>
</dbReference>
<accession>A0ABT9WM38</accession>
<feature type="transmembrane region" description="Helical" evidence="1">
    <location>
        <begin position="203"/>
        <end position="225"/>
    </location>
</feature>
<keyword evidence="1" id="KW-1133">Transmembrane helix</keyword>
<gene>
    <name evidence="2" type="ORF">J2S08_000102</name>
</gene>
<name>A0ABT9WM38_9BACI</name>
<feature type="transmembrane region" description="Helical" evidence="1">
    <location>
        <begin position="288"/>
        <end position="310"/>
    </location>
</feature>
<proteinExistence type="predicted"/>
<keyword evidence="3" id="KW-1185">Reference proteome</keyword>
<protein>
    <submittedName>
        <fullName evidence="2">ABC-2 type transport system permease protein</fullName>
    </submittedName>
</protein>
<dbReference type="RefSeq" id="WP_307225604.1">
    <property type="nucleotide sequence ID" value="NZ_JAUSTT010000001.1"/>
</dbReference>